<organism evidence="1 2">
    <name type="scientific">Durusdinium trenchii</name>
    <dbReference type="NCBI Taxonomy" id="1381693"/>
    <lineage>
        <taxon>Eukaryota</taxon>
        <taxon>Sar</taxon>
        <taxon>Alveolata</taxon>
        <taxon>Dinophyceae</taxon>
        <taxon>Suessiales</taxon>
        <taxon>Symbiodiniaceae</taxon>
        <taxon>Durusdinium</taxon>
    </lineage>
</organism>
<protein>
    <recommendedName>
        <fullName evidence="3">von Hippel-Lindau disease tumour suppressor beta domain-containing protein</fullName>
    </recommendedName>
</protein>
<sequence length="126" mass="14000">MPDAEVDDEYSGEMSVATEEVQAANNITVVFDNRHSYPMYLFWKPPDRDQEAFMGVVKPKESISMLTFPGHVWHLRAGADQSSQLIGAQVGSGDPLQGDCWCWGVMAPTTATMAVILSITFIHHER</sequence>
<evidence type="ECO:0000313" key="2">
    <source>
        <dbReference type="Proteomes" id="UP001642464"/>
    </source>
</evidence>
<dbReference type="EMBL" id="CAXAMM010022212">
    <property type="protein sequence ID" value="CAK9051368.1"/>
    <property type="molecule type" value="Genomic_DNA"/>
</dbReference>
<gene>
    <name evidence="1" type="ORF">SCF082_LOCUS28210</name>
</gene>
<evidence type="ECO:0008006" key="3">
    <source>
        <dbReference type="Google" id="ProtNLM"/>
    </source>
</evidence>
<accession>A0ABP0MJL4</accession>
<keyword evidence="2" id="KW-1185">Reference proteome</keyword>
<dbReference type="SUPFAM" id="SSF49468">
    <property type="entry name" value="VHL"/>
    <property type="match status" value="1"/>
</dbReference>
<dbReference type="InterPro" id="IPR036208">
    <property type="entry name" value="VHL_sf"/>
</dbReference>
<comment type="caution">
    <text evidence="1">The sequence shown here is derived from an EMBL/GenBank/DDBJ whole genome shotgun (WGS) entry which is preliminary data.</text>
</comment>
<dbReference type="InterPro" id="IPR037140">
    <property type="entry name" value="VHL_beta_dom_sf"/>
</dbReference>
<name>A0ABP0MJL4_9DINO</name>
<dbReference type="Proteomes" id="UP001642464">
    <property type="component" value="Unassembled WGS sequence"/>
</dbReference>
<dbReference type="Gene3D" id="2.60.40.780">
    <property type="entry name" value="von Hippel-Lindau disease tumour suppressor, beta domain"/>
    <property type="match status" value="1"/>
</dbReference>
<proteinExistence type="predicted"/>
<evidence type="ECO:0000313" key="1">
    <source>
        <dbReference type="EMBL" id="CAK9051368.1"/>
    </source>
</evidence>
<reference evidence="1 2" key="1">
    <citation type="submission" date="2024-02" db="EMBL/GenBank/DDBJ databases">
        <authorList>
            <person name="Chen Y."/>
            <person name="Shah S."/>
            <person name="Dougan E. K."/>
            <person name="Thang M."/>
            <person name="Chan C."/>
        </authorList>
    </citation>
    <scope>NUCLEOTIDE SEQUENCE [LARGE SCALE GENOMIC DNA]</scope>
</reference>